<dbReference type="Proteomes" id="UP000076563">
    <property type="component" value="Unassembled WGS sequence"/>
</dbReference>
<feature type="transmembrane region" description="Helical" evidence="1">
    <location>
        <begin position="6"/>
        <end position="22"/>
    </location>
</feature>
<reference evidence="3" key="1">
    <citation type="submission" date="2016-01" db="EMBL/GenBank/DDBJ databases">
        <title>Draft genome of Chromobacterium sp. F49.</title>
        <authorList>
            <person name="Hong K.W."/>
        </authorList>
    </citation>
    <scope>NUCLEOTIDE SEQUENCE [LARGE SCALE GENOMIC DNA]</scope>
    <source>
        <strain evidence="3">M63</strain>
    </source>
</reference>
<keyword evidence="3" id="KW-1185">Reference proteome</keyword>
<comment type="caution">
    <text evidence="2">The sequence shown here is derived from an EMBL/GenBank/DDBJ whole genome shotgun (WGS) entry which is preliminary data.</text>
</comment>
<gene>
    <name evidence="2" type="ORF">AV654_16350</name>
</gene>
<evidence type="ECO:0000313" key="3">
    <source>
        <dbReference type="Proteomes" id="UP000076563"/>
    </source>
</evidence>
<feature type="transmembrane region" description="Helical" evidence="1">
    <location>
        <begin position="29"/>
        <end position="47"/>
    </location>
</feature>
<evidence type="ECO:0000256" key="1">
    <source>
        <dbReference type="SAM" id="Phobius"/>
    </source>
</evidence>
<sequence>MNYKSFFYMFLVIVILLFLVMAGKPMNALFALLYFGLLFFFSTFIQGKAANRWIMVLNLVVLCCLLYFQIS</sequence>
<keyword evidence="1" id="KW-0812">Transmembrane</keyword>
<protein>
    <submittedName>
        <fullName evidence="2">Uncharacterized protein</fullName>
    </submittedName>
</protein>
<name>A0A161SE57_9BACL</name>
<proteinExistence type="predicted"/>
<accession>A0A161SE57</accession>
<dbReference type="EMBL" id="LQRA01000052">
    <property type="protein sequence ID" value="KZE79055.1"/>
    <property type="molecule type" value="Genomic_DNA"/>
</dbReference>
<dbReference type="AlphaFoldDB" id="A0A161SE57"/>
<keyword evidence="1" id="KW-0472">Membrane</keyword>
<feature type="transmembrane region" description="Helical" evidence="1">
    <location>
        <begin position="53"/>
        <end position="70"/>
    </location>
</feature>
<organism evidence="2 3">
    <name type="scientific">Paenibacillus elgii</name>
    <dbReference type="NCBI Taxonomy" id="189691"/>
    <lineage>
        <taxon>Bacteria</taxon>
        <taxon>Bacillati</taxon>
        <taxon>Bacillota</taxon>
        <taxon>Bacilli</taxon>
        <taxon>Bacillales</taxon>
        <taxon>Paenibacillaceae</taxon>
        <taxon>Paenibacillus</taxon>
    </lineage>
</organism>
<evidence type="ECO:0000313" key="2">
    <source>
        <dbReference type="EMBL" id="KZE79055.1"/>
    </source>
</evidence>
<keyword evidence="1" id="KW-1133">Transmembrane helix</keyword>